<keyword evidence="2" id="KW-0067">ATP-binding</keyword>
<dbReference type="PANTHER" id="PTHR30270">
    <property type="entry name" value="THIAMINE-MONOPHOSPHATE KINASE"/>
    <property type="match status" value="1"/>
</dbReference>
<keyword evidence="2" id="KW-0547">Nucleotide-binding</keyword>
<dbReference type="UniPathway" id="UPA00060">
    <property type="reaction ID" value="UER00142"/>
</dbReference>
<accession>A0A2W5KLS3</accession>
<feature type="binding site" evidence="2">
    <location>
        <position position="44"/>
    </location>
    <ligand>
        <name>Mg(2+)</name>
        <dbReference type="ChEBI" id="CHEBI:18420"/>
        <label>4</label>
    </ligand>
</feature>
<feature type="domain" description="PurM-like C-terminal" evidence="4">
    <location>
        <begin position="153"/>
        <end position="312"/>
    </location>
</feature>
<feature type="binding site" evidence="2">
    <location>
        <position position="221"/>
    </location>
    <ligand>
        <name>Mg(2+)</name>
        <dbReference type="ChEBI" id="CHEBI:18420"/>
        <label>5</label>
    </ligand>
</feature>
<feature type="binding site" evidence="2">
    <location>
        <position position="74"/>
    </location>
    <ligand>
        <name>Mg(2+)</name>
        <dbReference type="ChEBI" id="CHEBI:18420"/>
        <label>4</label>
    </ligand>
</feature>
<dbReference type="Pfam" id="PF02769">
    <property type="entry name" value="AIRS_C"/>
    <property type="match status" value="1"/>
</dbReference>
<feature type="binding site" evidence="2">
    <location>
        <begin position="121"/>
        <end position="122"/>
    </location>
    <ligand>
        <name>ATP</name>
        <dbReference type="ChEBI" id="CHEBI:30616"/>
    </ligand>
</feature>
<dbReference type="HAMAP" id="MF_02128">
    <property type="entry name" value="TMP_kinase"/>
    <property type="match status" value="1"/>
</dbReference>
<dbReference type="GO" id="GO:0009030">
    <property type="term" value="F:thiamine-phosphate kinase activity"/>
    <property type="evidence" value="ECO:0007669"/>
    <property type="project" value="UniProtKB-UniRule"/>
</dbReference>
<feature type="binding site" evidence="2">
    <location>
        <position position="46"/>
    </location>
    <ligand>
        <name>Mg(2+)</name>
        <dbReference type="ChEBI" id="CHEBI:18420"/>
        <label>1</label>
    </ligand>
</feature>
<comment type="caution">
    <text evidence="2">Lacks conserved residue(s) required for the propagation of feature annotation.</text>
</comment>
<sequence length="328" mass="34565">MRRPSEQELIARFFRPLATAPGAAMLIDDAASIPPADGAEMIATVDAVVAGVHFFPDDPPDAVARKALRVNLSDLAAKGARPAGYLVTLALPDDWEVDWLEGFVEGLAADQEEFSLSLLGGDTVRTSGPLMISITALGHAQEGRTPRRHGGAPGQRLYVTGTIGDAALGLALRLDPRLALKWDLRRDEREWLLDRYLIPEPRLALSRVVAAYAAASMDLSDGLVGDLAKLAEASACGALVEAARTPLSPAAARAALVDPTTLSTALTGGDDYELLLAIDPDDVEEFEAEALACGVAVTDIGALVEGEGVEVEAKGRPLSLDRPGYAHF</sequence>
<evidence type="ECO:0000256" key="1">
    <source>
        <dbReference type="ARBA" id="ARBA00022977"/>
    </source>
</evidence>
<dbReference type="PANTHER" id="PTHR30270:SF0">
    <property type="entry name" value="THIAMINE-MONOPHOSPHATE KINASE"/>
    <property type="match status" value="1"/>
</dbReference>
<dbReference type="PIRSF" id="PIRSF005303">
    <property type="entry name" value="Thiam_monoph_kin"/>
    <property type="match status" value="1"/>
</dbReference>
<keyword evidence="2 5" id="KW-0418">Kinase</keyword>
<keyword evidence="2" id="KW-0479">Metal-binding</keyword>
<feature type="binding site" evidence="2">
    <location>
        <position position="270"/>
    </location>
    <ligand>
        <name>substrate</name>
    </ligand>
</feature>
<dbReference type="SUPFAM" id="SSF55326">
    <property type="entry name" value="PurM N-terminal domain-like"/>
    <property type="match status" value="1"/>
</dbReference>
<evidence type="ECO:0000259" key="4">
    <source>
        <dbReference type="Pfam" id="PF02769"/>
    </source>
</evidence>
<comment type="caution">
    <text evidence="5">The sequence shown here is derived from an EMBL/GenBank/DDBJ whole genome shotgun (WGS) entry which is preliminary data.</text>
</comment>
<dbReference type="CDD" id="cd02194">
    <property type="entry name" value="ThiL"/>
    <property type="match status" value="1"/>
</dbReference>
<dbReference type="NCBIfam" id="TIGR01379">
    <property type="entry name" value="thiL"/>
    <property type="match status" value="1"/>
</dbReference>
<feature type="binding site" evidence="2">
    <location>
        <position position="74"/>
    </location>
    <ligand>
        <name>Mg(2+)</name>
        <dbReference type="ChEBI" id="CHEBI:18420"/>
        <label>2</label>
    </ligand>
</feature>
<dbReference type="Gene3D" id="3.30.1330.10">
    <property type="entry name" value="PurM-like, N-terminal domain"/>
    <property type="match status" value="1"/>
</dbReference>
<comment type="function">
    <text evidence="2">Catalyzes the ATP-dependent phosphorylation of thiamine-monophosphate (TMP) to form thiamine-pyrophosphate (TPP), the active form of vitamin B1.</text>
</comment>
<evidence type="ECO:0000313" key="5">
    <source>
        <dbReference type="EMBL" id="PZQ17882.1"/>
    </source>
</evidence>
<dbReference type="EMBL" id="QFPN01000002">
    <property type="protein sequence ID" value="PZQ17882.1"/>
    <property type="molecule type" value="Genomic_DNA"/>
</dbReference>
<gene>
    <name evidence="2 5" type="primary">thiL</name>
    <name evidence="5" type="ORF">DI565_03905</name>
</gene>
<dbReference type="GO" id="GO:0009228">
    <property type="term" value="P:thiamine biosynthetic process"/>
    <property type="evidence" value="ECO:0007669"/>
    <property type="project" value="UniProtKB-KW"/>
</dbReference>
<reference evidence="5 6" key="1">
    <citation type="submission" date="2017-08" db="EMBL/GenBank/DDBJ databases">
        <title>Infants hospitalized years apart are colonized by the same room-sourced microbial strains.</title>
        <authorList>
            <person name="Brooks B."/>
            <person name="Olm M.R."/>
            <person name="Firek B.A."/>
            <person name="Baker R."/>
            <person name="Thomas B.C."/>
            <person name="Morowitz M.J."/>
            <person name="Banfield J.F."/>
        </authorList>
    </citation>
    <scope>NUCLEOTIDE SEQUENCE [LARGE SCALE GENOMIC DNA]</scope>
    <source>
        <strain evidence="5">S2_005_003_R2_43</strain>
    </source>
</reference>
<feature type="binding site" evidence="2">
    <location>
        <position position="122"/>
    </location>
    <ligand>
        <name>Mg(2+)</name>
        <dbReference type="ChEBI" id="CHEBI:18420"/>
        <label>1</label>
    </ligand>
</feature>
<dbReference type="EC" id="2.7.4.16" evidence="2"/>
<feature type="binding site" evidence="2">
    <location>
        <position position="53"/>
    </location>
    <ligand>
        <name>substrate</name>
    </ligand>
</feature>
<organism evidence="5 6">
    <name type="scientific">Ancylobacter novellus</name>
    <name type="common">Thiobacillus novellus</name>
    <dbReference type="NCBI Taxonomy" id="921"/>
    <lineage>
        <taxon>Bacteria</taxon>
        <taxon>Pseudomonadati</taxon>
        <taxon>Pseudomonadota</taxon>
        <taxon>Alphaproteobacteria</taxon>
        <taxon>Hyphomicrobiales</taxon>
        <taxon>Xanthobacteraceae</taxon>
        <taxon>Ancylobacter</taxon>
    </lineage>
</organism>
<dbReference type="InterPro" id="IPR010918">
    <property type="entry name" value="PurM-like_C_dom"/>
</dbReference>
<dbReference type="GO" id="GO:0005524">
    <property type="term" value="F:ATP binding"/>
    <property type="evidence" value="ECO:0007669"/>
    <property type="project" value="UniProtKB-UniRule"/>
</dbReference>
<feature type="domain" description="PurM-like N-terminal" evidence="3">
    <location>
        <begin position="28"/>
        <end position="139"/>
    </location>
</feature>
<dbReference type="InterPro" id="IPR016188">
    <property type="entry name" value="PurM-like_N"/>
</dbReference>
<comment type="miscellaneous">
    <text evidence="2">Reaction mechanism of ThiL seems to utilize a direct, inline transfer of the gamma-phosphate of ATP to TMP rather than a phosphorylated enzyme intermediate.</text>
</comment>
<comment type="similarity">
    <text evidence="2">Belongs to the thiamine-monophosphate kinase family.</text>
</comment>
<feature type="binding site" evidence="2">
    <location>
        <position position="325"/>
    </location>
    <ligand>
        <name>substrate</name>
    </ligand>
</feature>
<proteinExistence type="inferred from homology"/>
<dbReference type="InterPro" id="IPR036921">
    <property type="entry name" value="PurM-like_N_sf"/>
</dbReference>
<feature type="binding site" evidence="2">
    <location>
        <position position="148"/>
    </location>
    <ligand>
        <name>ATP</name>
        <dbReference type="ChEBI" id="CHEBI:30616"/>
    </ligand>
</feature>
<feature type="binding site" evidence="2">
    <location>
        <position position="220"/>
    </location>
    <ligand>
        <name>ATP</name>
        <dbReference type="ChEBI" id="CHEBI:30616"/>
    </ligand>
</feature>
<dbReference type="Gene3D" id="3.90.650.10">
    <property type="entry name" value="PurM-like C-terminal domain"/>
    <property type="match status" value="1"/>
</dbReference>
<protein>
    <recommendedName>
        <fullName evidence="2">Thiamine-monophosphate kinase</fullName>
        <shortName evidence="2">TMP kinase</shortName>
        <shortName evidence="2">Thiamine-phosphate kinase</shortName>
        <ecNumber evidence="2">2.7.4.16</ecNumber>
    </recommendedName>
</protein>
<evidence type="ECO:0000256" key="2">
    <source>
        <dbReference type="HAMAP-Rule" id="MF_02128"/>
    </source>
</evidence>
<dbReference type="InterPro" id="IPR036676">
    <property type="entry name" value="PurM-like_C_sf"/>
</dbReference>
<keyword evidence="2" id="KW-0460">Magnesium</keyword>
<dbReference type="Proteomes" id="UP000249577">
    <property type="component" value="Unassembled WGS sequence"/>
</dbReference>
<dbReference type="InterPro" id="IPR006283">
    <property type="entry name" value="ThiL-like"/>
</dbReference>
<feature type="binding site" evidence="2">
    <location>
        <position position="74"/>
    </location>
    <ligand>
        <name>Mg(2+)</name>
        <dbReference type="ChEBI" id="CHEBI:18420"/>
        <label>3</label>
    </ligand>
</feature>
<dbReference type="SUPFAM" id="SSF56042">
    <property type="entry name" value="PurM C-terminal domain-like"/>
    <property type="match status" value="1"/>
</dbReference>
<feature type="binding site" evidence="2">
    <location>
        <position position="46"/>
    </location>
    <ligand>
        <name>Mg(2+)</name>
        <dbReference type="ChEBI" id="CHEBI:18420"/>
        <label>2</label>
    </ligand>
</feature>
<evidence type="ECO:0000259" key="3">
    <source>
        <dbReference type="Pfam" id="PF00586"/>
    </source>
</evidence>
<dbReference type="Pfam" id="PF00586">
    <property type="entry name" value="AIRS"/>
    <property type="match status" value="1"/>
</dbReference>
<dbReference type="GO" id="GO:0000287">
    <property type="term" value="F:magnesium ion binding"/>
    <property type="evidence" value="ECO:0007669"/>
    <property type="project" value="UniProtKB-UniRule"/>
</dbReference>
<comment type="pathway">
    <text evidence="2">Cofactor biosynthesis; thiamine diphosphate biosynthesis; thiamine diphosphate from thiamine phosphate: step 1/1.</text>
</comment>
<feature type="binding site" evidence="2">
    <location>
        <position position="29"/>
    </location>
    <ligand>
        <name>Mg(2+)</name>
        <dbReference type="ChEBI" id="CHEBI:18420"/>
        <label>4</label>
    </ligand>
</feature>
<dbReference type="GO" id="GO:0009229">
    <property type="term" value="P:thiamine diphosphate biosynthetic process"/>
    <property type="evidence" value="ECO:0007669"/>
    <property type="project" value="UniProtKB-UniRule"/>
</dbReference>
<dbReference type="AlphaFoldDB" id="A0A2W5KLS3"/>
<evidence type="ECO:0000313" key="6">
    <source>
        <dbReference type="Proteomes" id="UP000249577"/>
    </source>
</evidence>
<keyword evidence="1 2" id="KW-0784">Thiamine biosynthesis</keyword>
<feature type="binding site" evidence="2">
    <location>
        <position position="29"/>
    </location>
    <ligand>
        <name>Mg(2+)</name>
        <dbReference type="ChEBI" id="CHEBI:18420"/>
        <label>3</label>
    </ligand>
</feature>
<keyword evidence="2" id="KW-0808">Transferase</keyword>
<name>A0A2W5KLS3_ANCNO</name>
<feature type="binding site" evidence="2">
    <location>
        <position position="218"/>
    </location>
    <ligand>
        <name>Mg(2+)</name>
        <dbReference type="ChEBI" id="CHEBI:18420"/>
        <label>3</label>
    </ligand>
</feature>
<comment type="catalytic activity">
    <reaction evidence="2">
        <text>thiamine phosphate + ATP = thiamine diphosphate + ADP</text>
        <dbReference type="Rhea" id="RHEA:15913"/>
        <dbReference type="ChEBI" id="CHEBI:30616"/>
        <dbReference type="ChEBI" id="CHEBI:37575"/>
        <dbReference type="ChEBI" id="CHEBI:58937"/>
        <dbReference type="ChEBI" id="CHEBI:456216"/>
        <dbReference type="EC" id="2.7.4.16"/>
    </reaction>
</comment>